<dbReference type="Pfam" id="PF01725">
    <property type="entry name" value="Ham1p_like"/>
    <property type="match status" value="1"/>
</dbReference>
<feature type="binding site" evidence="10">
    <location>
        <position position="75"/>
    </location>
    <ligand>
        <name>Mg(2+)</name>
        <dbReference type="ChEBI" id="CHEBI:18420"/>
    </ligand>
</feature>
<dbReference type="GO" id="GO:0046872">
    <property type="term" value="F:metal ion binding"/>
    <property type="evidence" value="ECO:0007669"/>
    <property type="project" value="UniProtKB-KW"/>
</dbReference>
<dbReference type="Gene3D" id="3.90.950.10">
    <property type="match status" value="1"/>
</dbReference>
<keyword evidence="4 10" id="KW-0547">Nucleotide-binding</keyword>
<evidence type="ECO:0000313" key="12">
    <source>
        <dbReference type="EMBL" id="AKU17421.1"/>
    </source>
</evidence>
<keyword evidence="5 10" id="KW-0378">Hydrolase</keyword>
<dbReference type="RefSeq" id="WP_052593975.1">
    <property type="nucleotide sequence ID" value="NZ_CP011112.1"/>
</dbReference>
<dbReference type="PANTHER" id="PTHR11067:SF9">
    <property type="entry name" value="INOSINE TRIPHOSPHATE PYROPHOSPHATASE"/>
    <property type="match status" value="1"/>
</dbReference>
<dbReference type="InterPro" id="IPR029001">
    <property type="entry name" value="ITPase-like_fam"/>
</dbReference>
<comment type="catalytic activity">
    <reaction evidence="10">
        <text>ITP + H2O = IMP + diphosphate + H(+)</text>
        <dbReference type="Rhea" id="RHEA:29399"/>
        <dbReference type="ChEBI" id="CHEBI:15377"/>
        <dbReference type="ChEBI" id="CHEBI:15378"/>
        <dbReference type="ChEBI" id="CHEBI:33019"/>
        <dbReference type="ChEBI" id="CHEBI:58053"/>
        <dbReference type="ChEBI" id="CHEBI:61402"/>
        <dbReference type="EC" id="3.6.1.66"/>
    </reaction>
</comment>
<feature type="binding site" evidence="10">
    <location>
        <begin position="185"/>
        <end position="186"/>
    </location>
    <ligand>
        <name>substrate</name>
    </ligand>
</feature>
<dbReference type="GO" id="GO:0005829">
    <property type="term" value="C:cytosol"/>
    <property type="evidence" value="ECO:0007669"/>
    <property type="project" value="TreeGrafter"/>
</dbReference>
<name>A0A0K1JL30_9MICO</name>
<keyword evidence="3 10" id="KW-0479">Metal-binding</keyword>
<dbReference type="GO" id="GO:0036222">
    <property type="term" value="F:XTP diphosphatase activity"/>
    <property type="evidence" value="ECO:0007669"/>
    <property type="project" value="UniProtKB-UniRule"/>
</dbReference>
<dbReference type="PANTHER" id="PTHR11067">
    <property type="entry name" value="INOSINE TRIPHOSPHATE PYROPHOSPHATASE/HAM1 PROTEIN"/>
    <property type="match status" value="1"/>
</dbReference>
<dbReference type="GO" id="GO:0035870">
    <property type="term" value="F:dITP diphosphatase activity"/>
    <property type="evidence" value="ECO:0007669"/>
    <property type="project" value="UniProtKB-UniRule"/>
</dbReference>
<keyword evidence="6 10" id="KW-0460">Magnesium</keyword>
<protein>
    <recommendedName>
        <fullName evidence="10">dITP/XTP pyrophosphatase</fullName>
        <ecNumber evidence="10">3.6.1.66</ecNumber>
    </recommendedName>
    <alternativeName>
        <fullName evidence="10">Non-canonical purine NTP pyrophosphatase</fullName>
    </alternativeName>
    <alternativeName>
        <fullName evidence="10">Non-standard purine NTP pyrophosphatase</fullName>
    </alternativeName>
    <alternativeName>
        <fullName evidence="10">Nucleoside-triphosphate diphosphatase</fullName>
    </alternativeName>
    <alternativeName>
        <fullName evidence="10">Nucleoside-triphosphate pyrophosphatase</fullName>
        <shortName evidence="10">NTPase</shortName>
    </alternativeName>
</protein>
<dbReference type="NCBIfam" id="TIGR00042">
    <property type="entry name" value="RdgB/HAM1 family non-canonical purine NTP pyrophosphatase"/>
    <property type="match status" value="1"/>
</dbReference>
<evidence type="ECO:0000256" key="11">
    <source>
        <dbReference type="RuleBase" id="RU003781"/>
    </source>
</evidence>
<evidence type="ECO:0000256" key="4">
    <source>
        <dbReference type="ARBA" id="ARBA00022741"/>
    </source>
</evidence>
<comment type="subunit">
    <text evidence="2 10">Homodimer.</text>
</comment>
<evidence type="ECO:0000256" key="7">
    <source>
        <dbReference type="ARBA" id="ARBA00023080"/>
    </source>
</evidence>
<proteinExistence type="inferred from homology"/>
<dbReference type="EMBL" id="CP011112">
    <property type="protein sequence ID" value="AKU17421.1"/>
    <property type="molecule type" value="Genomic_DNA"/>
</dbReference>
<evidence type="ECO:0000256" key="10">
    <source>
        <dbReference type="HAMAP-Rule" id="MF_01405"/>
    </source>
</evidence>
<dbReference type="CDD" id="cd00515">
    <property type="entry name" value="HAM1"/>
    <property type="match status" value="1"/>
</dbReference>
<feature type="binding site" evidence="10">
    <location>
        <position position="180"/>
    </location>
    <ligand>
        <name>substrate</name>
    </ligand>
</feature>
<dbReference type="EC" id="3.6.1.66" evidence="10"/>
<evidence type="ECO:0000256" key="6">
    <source>
        <dbReference type="ARBA" id="ARBA00022842"/>
    </source>
</evidence>
<dbReference type="Proteomes" id="UP000066480">
    <property type="component" value="Chromosome"/>
</dbReference>
<keyword evidence="7 10" id="KW-0546">Nucleotide metabolism</keyword>
<dbReference type="InterPro" id="IPR020922">
    <property type="entry name" value="dITP/XTP_pyrophosphatase"/>
</dbReference>
<comment type="caution">
    <text evidence="10">Lacks conserved residue(s) required for the propagation of feature annotation.</text>
</comment>
<dbReference type="InterPro" id="IPR002637">
    <property type="entry name" value="RdgB/HAM1"/>
</dbReference>
<gene>
    <name evidence="12" type="ORF">VV02_18845</name>
</gene>
<dbReference type="GO" id="GO:0000166">
    <property type="term" value="F:nucleotide binding"/>
    <property type="evidence" value="ECO:0007669"/>
    <property type="project" value="UniProtKB-KW"/>
</dbReference>
<dbReference type="GO" id="GO:0009146">
    <property type="term" value="P:purine nucleoside triphosphate catabolic process"/>
    <property type="evidence" value="ECO:0007669"/>
    <property type="project" value="UniProtKB-UniRule"/>
</dbReference>
<organism evidence="12 13">
    <name type="scientific">Luteipulveratus mongoliensis</name>
    <dbReference type="NCBI Taxonomy" id="571913"/>
    <lineage>
        <taxon>Bacteria</taxon>
        <taxon>Bacillati</taxon>
        <taxon>Actinomycetota</taxon>
        <taxon>Actinomycetes</taxon>
        <taxon>Micrococcales</taxon>
        <taxon>Dermacoccaceae</taxon>
        <taxon>Luteipulveratus</taxon>
    </lineage>
</organism>
<comment type="similarity">
    <text evidence="1 10 11">Belongs to the HAM1 NTPase family.</text>
</comment>
<dbReference type="KEGG" id="lmoi:VV02_18845"/>
<dbReference type="SUPFAM" id="SSF52972">
    <property type="entry name" value="ITPase-like"/>
    <property type="match status" value="1"/>
</dbReference>
<evidence type="ECO:0000256" key="2">
    <source>
        <dbReference type="ARBA" id="ARBA00011738"/>
    </source>
</evidence>
<dbReference type="PATRIC" id="fig|571913.6.peg.3816"/>
<sequence>MGRRLVLATRNAGKLRELRQLLAGVSELSDVEVVGAGDIDGVPEVPETGVTFEENSRLKSQAVVNATSLPAIADDSGLTVDVLGAAPGVWSAMWSGSTGDDQANIDLLQAQLADVDVERLTAYFSSTVVLTMPDGTERVRVGRVDGRLTRDQRGTNGFGYDPIFELPDGRTLAELTDDEKNAISHRGNALRALIPDLTELLR</sequence>
<comment type="catalytic activity">
    <reaction evidence="9 10">
        <text>XTP + H2O = XMP + diphosphate + H(+)</text>
        <dbReference type="Rhea" id="RHEA:28610"/>
        <dbReference type="ChEBI" id="CHEBI:15377"/>
        <dbReference type="ChEBI" id="CHEBI:15378"/>
        <dbReference type="ChEBI" id="CHEBI:33019"/>
        <dbReference type="ChEBI" id="CHEBI:57464"/>
        <dbReference type="ChEBI" id="CHEBI:61314"/>
        <dbReference type="EC" id="3.6.1.66"/>
    </reaction>
</comment>
<dbReference type="FunFam" id="3.90.950.10:FF:000001">
    <property type="entry name" value="dITP/XTP pyrophosphatase"/>
    <property type="match status" value="1"/>
</dbReference>
<dbReference type="AlphaFoldDB" id="A0A0K1JL30"/>
<feature type="binding site" evidence="10">
    <location>
        <begin position="158"/>
        <end position="161"/>
    </location>
    <ligand>
        <name>substrate</name>
    </ligand>
</feature>
<reference evidence="12 13" key="1">
    <citation type="submission" date="2015-03" db="EMBL/GenBank/DDBJ databases">
        <title>Luteipulveratus halotolerans sp. nov., a novel actinobacterium (Dermacoccaceae) from Sarawak, Malaysia.</title>
        <authorList>
            <person name="Juboi H."/>
            <person name="Basik A."/>
            <person name="Shamsul S.S."/>
            <person name="Arnold P."/>
            <person name="Schmitt E.K."/>
            <person name="Sanglier J.-J."/>
            <person name="Yeo T."/>
        </authorList>
    </citation>
    <scope>NUCLEOTIDE SEQUENCE [LARGE SCALE GENOMIC DNA]</scope>
    <source>
        <strain evidence="12 13">MN07-A0370</strain>
    </source>
</reference>
<evidence type="ECO:0000313" key="13">
    <source>
        <dbReference type="Proteomes" id="UP000066480"/>
    </source>
</evidence>
<dbReference type="STRING" id="571913.VV02_18845"/>
<evidence type="ECO:0000256" key="1">
    <source>
        <dbReference type="ARBA" id="ARBA00008023"/>
    </source>
</evidence>
<accession>A0A0K1JL30</accession>
<feature type="active site" description="Proton acceptor" evidence="10">
    <location>
        <position position="75"/>
    </location>
</feature>
<evidence type="ECO:0000256" key="5">
    <source>
        <dbReference type="ARBA" id="ARBA00022801"/>
    </source>
</evidence>
<comment type="function">
    <text evidence="10">Pyrophosphatase that catalyzes the hydrolysis of nucleoside triphosphates to their monophosphate derivatives, with a high preference for the non-canonical purine nucleotides XTP (xanthosine triphosphate), dITP (deoxyinosine triphosphate) and ITP. Seems to function as a house-cleaning enzyme that removes non-canonical purine nucleotides from the nucleotide pool, thus preventing their incorporation into DNA/RNA and avoiding chromosomal lesions.</text>
</comment>
<comment type="cofactor">
    <cofactor evidence="10">
        <name>Mg(2+)</name>
        <dbReference type="ChEBI" id="CHEBI:18420"/>
    </cofactor>
    <text evidence="10">Binds 1 Mg(2+) ion per subunit.</text>
</comment>
<feature type="binding site" evidence="10">
    <location>
        <begin position="9"/>
        <end position="14"/>
    </location>
    <ligand>
        <name>substrate</name>
    </ligand>
</feature>
<keyword evidence="13" id="KW-1185">Reference proteome</keyword>
<comment type="catalytic activity">
    <reaction evidence="8 10">
        <text>dITP + H2O = dIMP + diphosphate + H(+)</text>
        <dbReference type="Rhea" id="RHEA:28342"/>
        <dbReference type="ChEBI" id="CHEBI:15377"/>
        <dbReference type="ChEBI" id="CHEBI:15378"/>
        <dbReference type="ChEBI" id="CHEBI:33019"/>
        <dbReference type="ChEBI" id="CHEBI:61194"/>
        <dbReference type="ChEBI" id="CHEBI:61382"/>
        <dbReference type="EC" id="3.6.1.66"/>
    </reaction>
</comment>
<evidence type="ECO:0000256" key="8">
    <source>
        <dbReference type="ARBA" id="ARBA00051875"/>
    </source>
</evidence>
<dbReference type="GO" id="GO:0009117">
    <property type="term" value="P:nucleotide metabolic process"/>
    <property type="evidence" value="ECO:0007669"/>
    <property type="project" value="UniProtKB-KW"/>
</dbReference>
<evidence type="ECO:0000256" key="3">
    <source>
        <dbReference type="ARBA" id="ARBA00022723"/>
    </source>
</evidence>
<evidence type="ECO:0000256" key="9">
    <source>
        <dbReference type="ARBA" id="ARBA00052017"/>
    </source>
</evidence>
<feature type="binding site" evidence="10">
    <location>
        <position position="76"/>
    </location>
    <ligand>
        <name>substrate</name>
    </ligand>
</feature>
<dbReference type="HAMAP" id="MF_01405">
    <property type="entry name" value="Non_canon_purine_NTPase"/>
    <property type="match status" value="1"/>
</dbReference>
<dbReference type="GO" id="GO:0036220">
    <property type="term" value="F:ITP diphosphatase activity"/>
    <property type="evidence" value="ECO:0007669"/>
    <property type="project" value="UniProtKB-UniRule"/>
</dbReference>
<dbReference type="GO" id="GO:0017111">
    <property type="term" value="F:ribonucleoside triphosphate phosphatase activity"/>
    <property type="evidence" value="ECO:0007669"/>
    <property type="project" value="InterPro"/>
</dbReference>
<dbReference type="OrthoDB" id="9807456at2"/>